<evidence type="ECO:0000256" key="9">
    <source>
        <dbReference type="ARBA" id="ARBA00022824"/>
    </source>
</evidence>
<dbReference type="InterPro" id="IPR038013">
    <property type="entry name" value="ALG11"/>
</dbReference>
<organism evidence="18">
    <name type="scientific">Caenorhabditis remanei</name>
    <name type="common">Caenorhabditis vulgaris</name>
    <dbReference type="NCBI Taxonomy" id="31234"/>
    <lineage>
        <taxon>Eukaryota</taxon>
        <taxon>Metazoa</taxon>
        <taxon>Ecdysozoa</taxon>
        <taxon>Nematoda</taxon>
        <taxon>Chromadorea</taxon>
        <taxon>Rhabditida</taxon>
        <taxon>Rhabditina</taxon>
        <taxon>Rhabditomorpha</taxon>
        <taxon>Rhabditoidea</taxon>
        <taxon>Rhabditidae</taxon>
        <taxon>Peloderinae</taxon>
        <taxon>Caenorhabditis</taxon>
    </lineage>
</organism>
<evidence type="ECO:0000256" key="2">
    <source>
        <dbReference type="ARBA" id="ARBA00004922"/>
    </source>
</evidence>
<dbReference type="CTD" id="9806356"/>
<evidence type="ECO:0000256" key="14">
    <source>
        <dbReference type="RuleBase" id="RU367051"/>
    </source>
</evidence>
<accession>E3M890</accession>
<dbReference type="InterPro" id="IPR001296">
    <property type="entry name" value="Glyco_trans_1"/>
</dbReference>
<dbReference type="FunCoup" id="E3M890">
    <property type="interactions" value="2921"/>
</dbReference>
<keyword evidence="6 14" id="KW-0328">Glycosyltransferase</keyword>
<feature type="transmembrane region" description="Helical" evidence="14">
    <location>
        <begin position="12"/>
        <end position="31"/>
    </location>
</feature>
<evidence type="ECO:0000256" key="4">
    <source>
        <dbReference type="ARBA" id="ARBA00012645"/>
    </source>
</evidence>
<dbReference type="Pfam" id="PF00534">
    <property type="entry name" value="Glycos_transf_1"/>
    <property type="match status" value="1"/>
</dbReference>
<comment type="function">
    <text evidence="13">GDP-Man:Man(3)GlcNAc(2)-PP-Dol alpha-1,2-mannosyltransferase that operates in the biosynthetic pathway of dolichol-linked oligosaccharides, the glycan precursors employed in protein asparagine (N)-glycosylation. The assembly of dolichol-linked oligosaccharides begins on the cytosolic side of the endoplasmic reticulum membrane and finishes in its lumen. The sequential addition of sugars to dolichol pyrophosphate produces dolichol-linked oligosaccharides containing fourteen sugars, including two GlcNAcs, nine mannoses and three glucoses. Once assembled, the oligosaccharide is transferred from the lipid to nascent proteins by oligosaccharyltransferases. Catalyzes, on the cytoplasmic face of the endoplasmic reticulum, the addition of the fourth and fifth mannose residues to the dolichol-linked oligosaccharide chain, to produce Man(5)GlcNAc(2)-PP-dolichol core oligosaccharide. Man(5)GlcNAc(2)-PP-dolichol is a substrate for ALG3, the following enzyme in the biosynthetic pathway.</text>
</comment>
<dbReference type="GO" id="GO:0005789">
    <property type="term" value="C:endoplasmic reticulum membrane"/>
    <property type="evidence" value="ECO:0007669"/>
    <property type="project" value="UniProtKB-SubCell"/>
</dbReference>
<keyword evidence="10 14" id="KW-1133">Transmembrane helix</keyword>
<keyword evidence="11 14" id="KW-0472">Membrane</keyword>
<dbReference type="HOGENOM" id="CLU_017896_2_0_1"/>
<evidence type="ECO:0000256" key="3">
    <source>
        <dbReference type="ARBA" id="ARBA00009481"/>
    </source>
</evidence>
<reference evidence="17" key="1">
    <citation type="submission" date="2007-07" db="EMBL/GenBank/DDBJ databases">
        <title>PCAP assembly of the Caenorhabditis remanei genome.</title>
        <authorList>
            <consortium name="The Caenorhabditis remanei Sequencing Consortium"/>
            <person name="Wilson R.K."/>
        </authorList>
    </citation>
    <scope>NUCLEOTIDE SEQUENCE [LARGE SCALE GENOMIC DNA]</scope>
    <source>
        <strain evidence="17">PB4641</strain>
    </source>
</reference>
<dbReference type="CDD" id="cd03806">
    <property type="entry name" value="GT4_ALG11-like"/>
    <property type="match status" value="1"/>
</dbReference>
<dbReference type="EC" id="2.4.1.131" evidence="4 14"/>
<sequence>MSETEPSVLCNLITTILYLIPLTVALLVIPFKLISDTRRKSNTIGFFHPYCNAGGGGERVLWAAIRTMQKKYPNHKYYVYSGDTDATKEQILLKARQRFGIELDPTNIEFIYLNWRSLVEAHHYKHFTMLFQALAGLALALEAWCRLVPEIFIDSMGYPLSLPAFRMAGSKVVAYVHYPTISCDMLDVVESRQETFNNSSTIAQSNLLSWAKLAYYRLFALLYWLAGKAAHVVMVNGSWTQRHITSIWSRRDVSIVYPPCDVEAFLNIESVAETLLEETKTVRLLSVGQIRPEKNHKLQLEVLADVKEPLKKKGYKVELCIAGGCRNEEDQERVKSLKKEAKEMGIDEQLVWQLNVPYEDLVAELSKALISIHTMHNEHFGISVVEAMAASTVILSNDSGGPKMDIVKDFEGHCVGYLSITREEYAETILKIVEEGKRKRDDIRKWARKSLTRFGENAFETHWNNQIEKVL</sequence>
<dbReference type="GeneID" id="9806356"/>
<evidence type="ECO:0000259" key="16">
    <source>
        <dbReference type="Pfam" id="PF15924"/>
    </source>
</evidence>
<dbReference type="InterPro" id="IPR031814">
    <property type="entry name" value="ALG11_N"/>
</dbReference>
<comment type="pathway">
    <text evidence="2 14">Protein modification; protein glycosylation.</text>
</comment>
<dbReference type="EMBL" id="DS268428">
    <property type="protein sequence ID" value="EFO94463.1"/>
    <property type="molecule type" value="Genomic_DNA"/>
</dbReference>
<name>E3M890_CAERE</name>
<evidence type="ECO:0000256" key="8">
    <source>
        <dbReference type="ARBA" id="ARBA00022692"/>
    </source>
</evidence>
<dbReference type="Proteomes" id="UP000008281">
    <property type="component" value="Unassembled WGS sequence"/>
</dbReference>
<dbReference type="InParanoid" id="E3M890"/>
<dbReference type="GO" id="GO:0004377">
    <property type="term" value="F:GDP-Man:Man(3)GlcNAc(2)-PP-Dol alpha-1,2-mannosyltransferase activity"/>
    <property type="evidence" value="ECO:0007669"/>
    <property type="project" value="UniProtKB-UniRule"/>
</dbReference>
<protein>
    <recommendedName>
        <fullName evidence="5 14">GDP-Man:Man(3)GlcNAc(2)-PP-Dol alpha-1,2-mannosyltransferase</fullName>
        <ecNumber evidence="4 14">2.4.1.131</ecNumber>
    </recommendedName>
</protein>
<gene>
    <name evidence="17" type="ORF">CRE_13332</name>
</gene>
<dbReference type="STRING" id="31234.E3M890"/>
<dbReference type="UniPathway" id="UPA00378"/>
<evidence type="ECO:0000313" key="18">
    <source>
        <dbReference type="Proteomes" id="UP000008281"/>
    </source>
</evidence>
<dbReference type="SUPFAM" id="SSF53756">
    <property type="entry name" value="UDP-Glycosyltransferase/glycogen phosphorylase"/>
    <property type="match status" value="1"/>
</dbReference>
<dbReference type="Gene3D" id="3.40.50.2000">
    <property type="entry name" value="Glycogen Phosphorylase B"/>
    <property type="match status" value="1"/>
</dbReference>
<keyword evidence="9 14" id="KW-0256">Endoplasmic reticulum</keyword>
<feature type="domain" description="Glycosyl transferase family 1" evidence="15">
    <location>
        <begin position="276"/>
        <end position="449"/>
    </location>
</feature>
<feature type="domain" description="ALG11 mannosyltransferase N-terminal" evidence="16">
    <location>
        <begin position="42"/>
        <end position="248"/>
    </location>
</feature>
<evidence type="ECO:0000256" key="11">
    <source>
        <dbReference type="ARBA" id="ARBA00023136"/>
    </source>
</evidence>
<evidence type="ECO:0000256" key="10">
    <source>
        <dbReference type="ARBA" id="ARBA00022989"/>
    </source>
</evidence>
<dbReference type="eggNOG" id="KOG1387">
    <property type="taxonomic scope" value="Eukaryota"/>
</dbReference>
<evidence type="ECO:0000259" key="15">
    <source>
        <dbReference type="Pfam" id="PF00534"/>
    </source>
</evidence>
<dbReference type="GO" id="GO:0006487">
    <property type="term" value="P:protein N-linked glycosylation"/>
    <property type="evidence" value="ECO:0007669"/>
    <property type="project" value="TreeGrafter"/>
</dbReference>
<dbReference type="PANTHER" id="PTHR45919">
    <property type="entry name" value="GDP-MAN:MAN(3)GLCNAC(2)-PP-DOL ALPHA-1,2-MANNOSYLTRANSFERASE"/>
    <property type="match status" value="1"/>
</dbReference>
<evidence type="ECO:0000256" key="13">
    <source>
        <dbReference type="ARBA" id="ARBA00045128"/>
    </source>
</evidence>
<evidence type="ECO:0000256" key="7">
    <source>
        <dbReference type="ARBA" id="ARBA00022679"/>
    </source>
</evidence>
<dbReference type="KEGG" id="crq:GCK72_008715"/>
<dbReference type="OMA" id="ARLYGWV"/>
<keyword evidence="7 14" id="KW-0808">Transferase</keyword>
<evidence type="ECO:0000256" key="1">
    <source>
        <dbReference type="ARBA" id="ARBA00004389"/>
    </source>
</evidence>
<evidence type="ECO:0000256" key="6">
    <source>
        <dbReference type="ARBA" id="ARBA00022676"/>
    </source>
</evidence>
<comment type="catalytic activity">
    <reaction evidence="12 14">
        <text>an alpha-D-Man-(1-&gt;3)-[alpha-D-Man-(1-&gt;6)]-beta-D-Man-(1-&gt;4)-beta-D-GlcNAc-(1-&gt;4)-alpha-D-GlcNAc-diphospho-di-trans,poly-cis-dolichol + 2 GDP-alpha-D-mannose = an alpha-D-Man-(1-&gt;2)-alpha-D-Man-(1-&gt;2)-alpha-D-Man-(1-&gt;3)-[alpha-D-Man-(1-&gt;6)]-beta-D-Man-(1-&gt;4)-beta-D-GlcNAc-(1-&gt;4)-alpha-D-GlcNAc-diphospho-di-trans,poly-cis-dolichol + 2 GDP + 2 H(+)</text>
        <dbReference type="Rhea" id="RHEA:29523"/>
        <dbReference type="Rhea" id="RHEA-COMP:19515"/>
        <dbReference type="Rhea" id="RHEA-COMP:19516"/>
        <dbReference type="ChEBI" id="CHEBI:15378"/>
        <dbReference type="ChEBI" id="CHEBI:57527"/>
        <dbReference type="ChEBI" id="CHEBI:58189"/>
        <dbReference type="ChEBI" id="CHEBI:132511"/>
        <dbReference type="ChEBI" id="CHEBI:132515"/>
        <dbReference type="EC" id="2.4.1.131"/>
    </reaction>
    <physiologicalReaction direction="left-to-right" evidence="12 14">
        <dbReference type="Rhea" id="RHEA:29524"/>
    </physiologicalReaction>
</comment>
<dbReference type="RefSeq" id="XP_003107642.2">
    <property type="nucleotide sequence ID" value="XM_003107594.2"/>
</dbReference>
<proteinExistence type="inferred from homology"/>
<dbReference type="OrthoDB" id="2276068at2759"/>
<dbReference type="PANTHER" id="PTHR45919:SF1">
    <property type="entry name" value="GDP-MAN:MAN(3)GLCNAC(2)-PP-DOL ALPHA-1,2-MANNOSYLTRANSFERASE"/>
    <property type="match status" value="1"/>
</dbReference>
<evidence type="ECO:0000313" key="17">
    <source>
        <dbReference type="EMBL" id="EFO94463.1"/>
    </source>
</evidence>
<dbReference type="Pfam" id="PF15924">
    <property type="entry name" value="ALG11_N"/>
    <property type="match status" value="1"/>
</dbReference>
<keyword evidence="18" id="KW-1185">Reference proteome</keyword>
<comment type="subcellular location">
    <subcellularLocation>
        <location evidence="1">Endoplasmic reticulum membrane</location>
        <topology evidence="1">Single-pass membrane protein</topology>
    </subcellularLocation>
</comment>
<comment type="similarity">
    <text evidence="3 14">Belongs to the glycosyltransferase group 1 family. Glycosyltransferase 4 subfamily.</text>
</comment>
<evidence type="ECO:0000256" key="5">
    <source>
        <dbReference type="ARBA" id="ARBA00022018"/>
    </source>
</evidence>
<dbReference type="AlphaFoldDB" id="E3M890"/>
<keyword evidence="8 14" id="KW-0812">Transmembrane</keyword>
<evidence type="ECO:0000256" key="12">
    <source>
        <dbReference type="ARBA" id="ARBA00045065"/>
    </source>
</evidence>